<dbReference type="InterPro" id="IPR049594">
    <property type="entry name" value="Lhx3/4-like_LIM2"/>
</dbReference>
<dbReference type="FunFam" id="2.10.110.10:FF:000006">
    <property type="entry name" value="LIM homeobox transcription factor 1-beta"/>
    <property type="match status" value="1"/>
</dbReference>
<dbReference type="Pfam" id="PF00412">
    <property type="entry name" value="LIM"/>
    <property type="match status" value="2"/>
</dbReference>
<keyword evidence="8 9" id="KW-0539">Nucleus</keyword>
<evidence type="ECO:0000313" key="16">
    <source>
        <dbReference type="Proteomes" id="UP000198287"/>
    </source>
</evidence>
<dbReference type="GO" id="GO:0000981">
    <property type="term" value="F:DNA-binding transcription factor activity, RNA polymerase II-specific"/>
    <property type="evidence" value="ECO:0007669"/>
    <property type="project" value="TreeGrafter"/>
</dbReference>
<evidence type="ECO:0000256" key="8">
    <source>
        <dbReference type="ARBA" id="ARBA00023242"/>
    </source>
</evidence>
<name>A0A226D3Q3_FOLCA</name>
<dbReference type="SUPFAM" id="SSF57716">
    <property type="entry name" value="Glucocorticoid receptor-like (DNA-binding domain)"/>
    <property type="match status" value="2"/>
</dbReference>
<sequence length="520" mass="57760">MLNAFLKQEEKVEDSCFGEESSLRRRLKIYFLIKIFKLVLTDKNKLMSCSWSVFVATIPRCAGCEGMILDRFILKVVDRTWHSRCLKCSDCDCSLSDKCFLKNGQVFCKEDFFRRFGTRCAGCEQGIPPSQVVRRAQDNVYHLQCFVCILCSRQLNTGDEFYLMEDRKLVCKPDYEAAKSKGQQLLVEANGCPDSGGDTPNKRPRTTITAKQLETLKSAYNASPKPARHVREQLSQDTGLDMRVVQVWFQEPSICLPFSLHEQDRDPPAGGSRPNPGIFTEGVTYHIYPYSERLDFAFLLRRRRRRPFSPSFSPSGYAGRRASWSVDGGERRESERMAPAGRAKEKRLKKDAGRTRWGQYFRSLKGSRGGDGKGDLLKDMGDKSDSESGFNHSDDLSSNDGFVDMPEMSRPQTPSQHGTYVGSGGSPYPGGHESGGGSSGGSSIHHFPHFTPDGIPVYPPLGGSSQVGNPVVSPSPVGGPPGDIGPHPNVPHHPHSYQEYPPSPASWLSDVDSNANNPQY</sequence>
<evidence type="ECO:0000313" key="15">
    <source>
        <dbReference type="EMBL" id="OXA38886.1"/>
    </source>
</evidence>
<feature type="domain" description="LIM zinc-binding" evidence="13">
    <location>
        <begin position="119"/>
        <end position="181"/>
    </location>
</feature>
<dbReference type="GO" id="GO:0005634">
    <property type="term" value="C:nucleus"/>
    <property type="evidence" value="ECO:0007669"/>
    <property type="project" value="UniProtKB-SubCell"/>
</dbReference>
<dbReference type="SMART" id="SM00389">
    <property type="entry name" value="HOX"/>
    <property type="match status" value="1"/>
</dbReference>
<keyword evidence="5 10" id="KW-0440">LIM domain</keyword>
<evidence type="ECO:0000256" key="4">
    <source>
        <dbReference type="ARBA" id="ARBA00022833"/>
    </source>
</evidence>
<dbReference type="PROSITE" id="PS00478">
    <property type="entry name" value="LIM_DOMAIN_1"/>
    <property type="match status" value="1"/>
</dbReference>
<dbReference type="FunFam" id="2.10.110.10:FF:000032">
    <property type="entry name" value="LIM/homeobox protein Lhx3"/>
    <property type="match status" value="1"/>
</dbReference>
<keyword evidence="4 10" id="KW-0862">Zinc</keyword>
<dbReference type="PANTHER" id="PTHR24208">
    <property type="entry name" value="LIM/HOMEOBOX PROTEIN LHX"/>
    <property type="match status" value="1"/>
</dbReference>
<dbReference type="SMART" id="SM00132">
    <property type="entry name" value="LIM"/>
    <property type="match status" value="2"/>
</dbReference>
<gene>
    <name evidence="15" type="ORF">Fcan01_26261</name>
</gene>
<proteinExistence type="predicted"/>
<dbReference type="Pfam" id="PF00046">
    <property type="entry name" value="Homeodomain"/>
    <property type="match status" value="1"/>
</dbReference>
<dbReference type="GO" id="GO:0008270">
    <property type="term" value="F:zinc ion binding"/>
    <property type="evidence" value="ECO:0007669"/>
    <property type="project" value="InterPro"/>
</dbReference>
<comment type="caution">
    <text evidence="15">The sequence shown here is derived from an EMBL/GenBank/DDBJ whole genome shotgun (WGS) entry which is preliminary data.</text>
</comment>
<evidence type="ECO:0000256" key="1">
    <source>
        <dbReference type="ARBA" id="ARBA00004123"/>
    </source>
</evidence>
<evidence type="ECO:0000256" key="9">
    <source>
        <dbReference type="PROSITE-ProRule" id="PRU00108"/>
    </source>
</evidence>
<keyword evidence="2 10" id="KW-0479">Metal-binding</keyword>
<evidence type="ECO:0000259" key="13">
    <source>
        <dbReference type="PROSITE" id="PS50023"/>
    </source>
</evidence>
<dbReference type="InterPro" id="IPR009057">
    <property type="entry name" value="Homeodomain-like_sf"/>
</dbReference>
<evidence type="ECO:0000256" key="6">
    <source>
        <dbReference type="ARBA" id="ARBA00023125"/>
    </source>
</evidence>
<dbReference type="InterPro" id="IPR050453">
    <property type="entry name" value="LIM_Homeobox_TF"/>
</dbReference>
<feature type="compositionally biased region" description="Gly residues" evidence="12">
    <location>
        <begin position="421"/>
        <end position="440"/>
    </location>
</feature>
<dbReference type="SUPFAM" id="SSF46689">
    <property type="entry name" value="Homeodomain-like"/>
    <property type="match status" value="1"/>
</dbReference>
<feature type="compositionally biased region" description="Basic and acidic residues" evidence="12">
    <location>
        <begin position="368"/>
        <end position="386"/>
    </location>
</feature>
<keyword evidence="16" id="KW-1185">Reference proteome</keyword>
<dbReference type="OrthoDB" id="10068367at2759"/>
<dbReference type="Gene3D" id="2.10.110.10">
    <property type="entry name" value="Cysteine Rich Protein"/>
    <property type="match status" value="2"/>
</dbReference>
<dbReference type="STRING" id="158441.A0A226D3Q3"/>
<dbReference type="GO" id="GO:0030182">
    <property type="term" value="P:neuron differentiation"/>
    <property type="evidence" value="ECO:0007669"/>
    <property type="project" value="TreeGrafter"/>
</dbReference>
<keyword evidence="7 9" id="KW-0371">Homeobox</keyword>
<keyword evidence="6 9" id="KW-0238">DNA-binding</keyword>
<dbReference type="GO" id="GO:0000977">
    <property type="term" value="F:RNA polymerase II transcription regulatory region sequence-specific DNA binding"/>
    <property type="evidence" value="ECO:0007669"/>
    <property type="project" value="TreeGrafter"/>
</dbReference>
<dbReference type="Gene3D" id="1.10.10.60">
    <property type="entry name" value="Homeodomain-like"/>
    <property type="match status" value="1"/>
</dbReference>
<dbReference type="Proteomes" id="UP000198287">
    <property type="component" value="Unassembled WGS sequence"/>
</dbReference>
<evidence type="ECO:0000256" key="11">
    <source>
        <dbReference type="RuleBase" id="RU000682"/>
    </source>
</evidence>
<evidence type="ECO:0000256" key="5">
    <source>
        <dbReference type="ARBA" id="ARBA00023038"/>
    </source>
</evidence>
<protein>
    <submittedName>
        <fullName evidence="15">LIM/homeobox protein Lhx3</fullName>
    </submittedName>
</protein>
<feature type="compositionally biased region" description="Polar residues" evidence="12">
    <location>
        <begin position="387"/>
        <end position="400"/>
    </location>
</feature>
<dbReference type="CDD" id="cd09376">
    <property type="entry name" value="LIM2_Lhx3_Lhx4"/>
    <property type="match status" value="1"/>
</dbReference>
<dbReference type="EMBL" id="LNIX01000042">
    <property type="protein sequence ID" value="OXA38886.1"/>
    <property type="molecule type" value="Genomic_DNA"/>
</dbReference>
<feature type="region of interest" description="Disordered" evidence="12">
    <location>
        <begin position="309"/>
        <end position="520"/>
    </location>
</feature>
<dbReference type="OMA" id="QEPSICL"/>
<dbReference type="PANTHER" id="PTHR24208:SF128">
    <property type="entry name" value="LIM3, ISOFORM G"/>
    <property type="match status" value="1"/>
</dbReference>
<evidence type="ECO:0000256" key="10">
    <source>
        <dbReference type="PROSITE-ProRule" id="PRU00125"/>
    </source>
</evidence>
<feature type="domain" description="Homeobox" evidence="14">
    <location>
        <begin position="199"/>
        <end position="251"/>
    </location>
</feature>
<reference evidence="15 16" key="1">
    <citation type="submission" date="2015-12" db="EMBL/GenBank/DDBJ databases">
        <title>The genome of Folsomia candida.</title>
        <authorList>
            <person name="Faddeeva A."/>
            <person name="Derks M.F."/>
            <person name="Anvar Y."/>
            <person name="Smit S."/>
            <person name="Van Straalen N."/>
            <person name="Roelofs D."/>
        </authorList>
    </citation>
    <scope>NUCLEOTIDE SEQUENCE [LARGE SCALE GENOMIC DNA]</scope>
    <source>
        <strain evidence="15 16">VU population</strain>
        <tissue evidence="15">Whole body</tissue>
    </source>
</reference>
<dbReference type="FunFam" id="1.10.10.60:FF:000219">
    <property type="entry name" value="LIM/homeobox protein Lhx3"/>
    <property type="match status" value="1"/>
</dbReference>
<evidence type="ECO:0000259" key="14">
    <source>
        <dbReference type="PROSITE" id="PS50071"/>
    </source>
</evidence>
<feature type="DNA-binding region" description="Homeobox" evidence="9">
    <location>
        <begin position="201"/>
        <end position="252"/>
    </location>
</feature>
<feature type="compositionally biased region" description="Polar residues" evidence="12">
    <location>
        <begin position="511"/>
        <end position="520"/>
    </location>
</feature>
<evidence type="ECO:0000256" key="7">
    <source>
        <dbReference type="ARBA" id="ARBA00023155"/>
    </source>
</evidence>
<dbReference type="PROSITE" id="PS50023">
    <property type="entry name" value="LIM_DOMAIN_2"/>
    <property type="match status" value="2"/>
</dbReference>
<dbReference type="PROSITE" id="PS50071">
    <property type="entry name" value="HOMEOBOX_2"/>
    <property type="match status" value="1"/>
</dbReference>
<dbReference type="InterPro" id="IPR001356">
    <property type="entry name" value="HD"/>
</dbReference>
<evidence type="ECO:0000256" key="12">
    <source>
        <dbReference type="SAM" id="MobiDB-lite"/>
    </source>
</evidence>
<dbReference type="CDD" id="cd00086">
    <property type="entry name" value="homeodomain"/>
    <property type="match status" value="1"/>
</dbReference>
<organism evidence="15 16">
    <name type="scientific">Folsomia candida</name>
    <name type="common">Springtail</name>
    <dbReference type="NCBI Taxonomy" id="158441"/>
    <lineage>
        <taxon>Eukaryota</taxon>
        <taxon>Metazoa</taxon>
        <taxon>Ecdysozoa</taxon>
        <taxon>Arthropoda</taxon>
        <taxon>Hexapoda</taxon>
        <taxon>Collembola</taxon>
        <taxon>Entomobryomorpha</taxon>
        <taxon>Isotomoidea</taxon>
        <taxon>Isotomidae</taxon>
        <taxon>Proisotominae</taxon>
        <taxon>Folsomia</taxon>
    </lineage>
</organism>
<comment type="subcellular location">
    <subcellularLocation>
        <location evidence="1 9 11">Nucleus</location>
    </subcellularLocation>
</comment>
<evidence type="ECO:0000256" key="2">
    <source>
        <dbReference type="ARBA" id="ARBA00022723"/>
    </source>
</evidence>
<evidence type="ECO:0000256" key="3">
    <source>
        <dbReference type="ARBA" id="ARBA00022737"/>
    </source>
</evidence>
<keyword evidence="3" id="KW-0677">Repeat</keyword>
<feature type="compositionally biased region" description="Low complexity" evidence="12">
    <location>
        <begin position="462"/>
        <end position="476"/>
    </location>
</feature>
<accession>A0A226D3Q3</accession>
<feature type="domain" description="LIM zinc-binding" evidence="13">
    <location>
        <begin position="59"/>
        <end position="118"/>
    </location>
</feature>
<dbReference type="InterPro" id="IPR001781">
    <property type="entry name" value="Znf_LIM"/>
</dbReference>
<dbReference type="AlphaFoldDB" id="A0A226D3Q3"/>